<evidence type="ECO:0000313" key="2">
    <source>
        <dbReference type="Proteomes" id="UP000189670"/>
    </source>
</evidence>
<accession>A0A1V1NRZ6</accession>
<dbReference type="AlphaFoldDB" id="A0A1V1NRZ6"/>
<name>A0A1V1NRZ6_9BACT</name>
<comment type="caution">
    <text evidence="1">The sequence shown here is derived from an EMBL/GenBank/DDBJ whole genome shotgun (WGS) entry which is preliminary data.</text>
</comment>
<reference evidence="2" key="1">
    <citation type="submission" date="2012-11" db="EMBL/GenBank/DDBJ databases">
        <authorList>
            <person name="Lucero-Rivera Y.E."/>
            <person name="Tovar-Ramirez D."/>
        </authorList>
    </citation>
    <scope>NUCLEOTIDE SEQUENCE [LARGE SCALE GENOMIC DNA]</scope>
    <source>
        <strain evidence="2">Araruama</strain>
    </source>
</reference>
<gene>
    <name evidence="1" type="ORF">OMM_14391</name>
</gene>
<organism evidence="1 2">
    <name type="scientific">Candidatus Magnetoglobus multicellularis str. Araruama</name>
    <dbReference type="NCBI Taxonomy" id="890399"/>
    <lineage>
        <taxon>Bacteria</taxon>
        <taxon>Pseudomonadati</taxon>
        <taxon>Thermodesulfobacteriota</taxon>
        <taxon>Desulfobacteria</taxon>
        <taxon>Desulfobacterales</taxon>
        <taxon>Desulfobacteraceae</taxon>
        <taxon>Candidatus Magnetoglobus</taxon>
    </lineage>
</organism>
<feature type="non-terminal residue" evidence="1">
    <location>
        <position position="95"/>
    </location>
</feature>
<dbReference type="EMBL" id="ATBP01002911">
    <property type="protein sequence ID" value="ETR65347.1"/>
    <property type="molecule type" value="Genomic_DNA"/>
</dbReference>
<evidence type="ECO:0000313" key="1">
    <source>
        <dbReference type="EMBL" id="ETR65347.1"/>
    </source>
</evidence>
<dbReference type="Proteomes" id="UP000189670">
    <property type="component" value="Unassembled WGS sequence"/>
</dbReference>
<protein>
    <submittedName>
        <fullName evidence="1">Uncharacterized protein</fullName>
    </submittedName>
</protein>
<proteinExistence type="predicted"/>
<sequence>MIIWLLLIFICYDQSHAVVRLYPANPGASTAENQGIRSGYGIAICGDYALVSGENSTNIFAYKRNGTAWDEIQISQELLNLIMFYHNHRRYKAGK</sequence>